<dbReference type="EMBL" id="CAUJNA010003414">
    <property type="protein sequence ID" value="CAJ1401412.1"/>
    <property type="molecule type" value="Genomic_DNA"/>
</dbReference>
<sequence>MVLSEAGKSLSSSQRIVALGCERSAPKQLLEGCRWVGGKDAELDASLASQCAEGTEGGKVTDLNFHYKFLRDIQGLADYAPNLRSLDLSSNNIRAVENLGAMPKLRELKLDSCQISRIQGLDKCPSLVSLHLEDNEISCVEGLEKLFSLEVLNLERNRIQRLGRGLNKLTKLKELRVALNELTSLEGLQGLVSLEVLDASQNRLESVSLEHLKGLGKLDELMLAGNQLSSLGFLGTGGPLRLSSLDVTDNQLSASSFKGIPSLSLLSELMLAGNDMEELPGNFVSCCPALEILDISRNSLTTSSEVQKLKDLSTLRELSIQGNPMADREDMPKVLSSLEALEYLENRQFAPASQLMLEEGEDVTFDLTTVANGSPTSRPGTAGRPGTASRPDTASRPGTASKEGVQPLMHCVPKSSKKCAGEDQVTQWKQQTIGSLHAIMKQVEKTSSQADKDWQEMQRCVQKATAANRRYEERMGREAIPEELEFSKEECEAMGRALEAEARRLLSRTEQTMTMARHPGP</sequence>
<dbReference type="AlphaFoldDB" id="A0AA36J975"/>
<name>A0AA36J975_9DINO</name>
<dbReference type="GO" id="GO:0005737">
    <property type="term" value="C:cytoplasm"/>
    <property type="evidence" value="ECO:0007669"/>
    <property type="project" value="TreeGrafter"/>
</dbReference>
<evidence type="ECO:0000256" key="3">
    <source>
        <dbReference type="SAM" id="MobiDB-lite"/>
    </source>
</evidence>
<dbReference type="InterPro" id="IPR001611">
    <property type="entry name" value="Leu-rich_rpt"/>
</dbReference>
<dbReference type="Gene3D" id="3.80.10.10">
    <property type="entry name" value="Ribonuclease Inhibitor"/>
    <property type="match status" value="3"/>
</dbReference>
<dbReference type="Pfam" id="PF12799">
    <property type="entry name" value="LRR_4"/>
    <property type="match status" value="1"/>
</dbReference>
<dbReference type="SUPFAM" id="SSF52058">
    <property type="entry name" value="L domain-like"/>
    <property type="match status" value="1"/>
</dbReference>
<protein>
    <submittedName>
        <fullName evidence="4">Uncharacterized protein</fullName>
    </submittedName>
</protein>
<dbReference type="PROSITE" id="PS51450">
    <property type="entry name" value="LRR"/>
    <property type="match status" value="6"/>
</dbReference>
<proteinExistence type="predicted"/>
<dbReference type="SMART" id="SM00365">
    <property type="entry name" value="LRR_SD22"/>
    <property type="match status" value="9"/>
</dbReference>
<feature type="compositionally biased region" description="Polar residues" evidence="3">
    <location>
        <begin position="370"/>
        <end position="379"/>
    </location>
</feature>
<evidence type="ECO:0000313" key="5">
    <source>
        <dbReference type="Proteomes" id="UP001178507"/>
    </source>
</evidence>
<dbReference type="Proteomes" id="UP001178507">
    <property type="component" value="Unassembled WGS sequence"/>
</dbReference>
<keyword evidence="1" id="KW-0433">Leucine-rich repeat</keyword>
<accession>A0AA36J975</accession>
<evidence type="ECO:0000313" key="4">
    <source>
        <dbReference type="EMBL" id="CAJ1401412.1"/>
    </source>
</evidence>
<dbReference type="PANTHER" id="PTHR15454">
    <property type="entry name" value="NISCHARIN RELATED"/>
    <property type="match status" value="1"/>
</dbReference>
<dbReference type="InterPro" id="IPR025875">
    <property type="entry name" value="Leu-rich_rpt_4"/>
</dbReference>
<keyword evidence="2" id="KW-0677">Repeat</keyword>
<comment type="caution">
    <text evidence="4">The sequence shown here is derived from an EMBL/GenBank/DDBJ whole genome shotgun (WGS) entry which is preliminary data.</text>
</comment>
<feature type="region of interest" description="Disordered" evidence="3">
    <location>
        <begin position="370"/>
        <end position="406"/>
    </location>
</feature>
<reference evidence="4" key="1">
    <citation type="submission" date="2023-08" db="EMBL/GenBank/DDBJ databases">
        <authorList>
            <person name="Chen Y."/>
            <person name="Shah S."/>
            <person name="Dougan E. K."/>
            <person name="Thang M."/>
            <person name="Chan C."/>
        </authorList>
    </citation>
    <scope>NUCLEOTIDE SEQUENCE</scope>
</reference>
<organism evidence="4 5">
    <name type="scientific">Effrenium voratum</name>
    <dbReference type="NCBI Taxonomy" id="2562239"/>
    <lineage>
        <taxon>Eukaryota</taxon>
        <taxon>Sar</taxon>
        <taxon>Alveolata</taxon>
        <taxon>Dinophyceae</taxon>
        <taxon>Suessiales</taxon>
        <taxon>Symbiodiniaceae</taxon>
        <taxon>Effrenium</taxon>
    </lineage>
</organism>
<dbReference type="InterPro" id="IPR003591">
    <property type="entry name" value="Leu-rich_rpt_typical-subtyp"/>
</dbReference>
<evidence type="ECO:0000256" key="1">
    <source>
        <dbReference type="ARBA" id="ARBA00022614"/>
    </source>
</evidence>
<dbReference type="SMART" id="SM00369">
    <property type="entry name" value="LRR_TYP"/>
    <property type="match status" value="7"/>
</dbReference>
<keyword evidence="5" id="KW-1185">Reference proteome</keyword>
<dbReference type="InterPro" id="IPR032675">
    <property type="entry name" value="LRR_dom_sf"/>
</dbReference>
<dbReference type="Pfam" id="PF13855">
    <property type="entry name" value="LRR_8"/>
    <property type="match status" value="1"/>
</dbReference>
<gene>
    <name evidence="4" type="ORF">EVOR1521_LOCUS24562</name>
</gene>
<evidence type="ECO:0000256" key="2">
    <source>
        <dbReference type="ARBA" id="ARBA00022737"/>
    </source>
</evidence>